<sequence>MINYYENLEIPEFTEEKLKEILHYTDNDNNPAYNMFKSKDFYRVYSGAKGVSKSFGRMVETIYRLVNEKIFCSVWCRNQYNHIKTTLRPTLEKVLNLLAEEHGLDYRKFIYITNEAAYWTYDDGGKGRAIYFQNWEKIQAFQGFTLQNPKFRFGELVIDEPLEDASETNKLPHEIVELYEKQEEKLPLLIQNTITRELAPDNFNINVSFLYNIFTLDHFLIQNYHNKVIQIINEDGNPNEEILNELIKNHFVFKTDENFMNGLGLSVVMYSKFFVPKRTMSNIQIKQLEQLKEQNYRLWVITVVGFAFNFIPDNMNYFMKKVFYDEEGNLKKGIVQLTSMSMFKKLLIADCILGVFWGYDHGIHDNASLVCTALCKSGDIIVLKLIEDIKTKIKDTKYLNLEMCKKVINEVEKINNFVEENANYKFIEENFVASKTSVIFSDNNPTLENLNILLDKSKINSIAIPAIRKPNQKFGIVDRQHWQKFLFENKLIHFVKDTVKLINFLEKQVIMLDEEKRNEEINSEIYDVINAFEMSCSYVFKTQYMLQSEDSNGY</sequence>
<evidence type="ECO:0000313" key="2">
    <source>
        <dbReference type="Proteomes" id="UP000290243"/>
    </source>
</evidence>
<dbReference type="RefSeq" id="WP_129646846.1">
    <property type="nucleotide sequence ID" value="NZ_LR215037.1"/>
</dbReference>
<accession>A0A449B4T8</accession>
<keyword evidence="2" id="KW-1185">Reference proteome</keyword>
<dbReference type="Gene3D" id="3.40.50.300">
    <property type="entry name" value="P-loop containing nucleotide triphosphate hydrolases"/>
    <property type="match status" value="1"/>
</dbReference>
<name>A0A449B4T8_9BACT</name>
<evidence type="ECO:0000313" key="1">
    <source>
        <dbReference type="EMBL" id="VEU75602.1"/>
    </source>
</evidence>
<protein>
    <submittedName>
        <fullName evidence="1">Uncharacterized protein</fullName>
    </submittedName>
</protein>
<dbReference type="InterPro" id="IPR027417">
    <property type="entry name" value="P-loop_NTPase"/>
</dbReference>
<reference evidence="1 2" key="1">
    <citation type="submission" date="2019-01" db="EMBL/GenBank/DDBJ databases">
        <authorList>
            <consortium name="Pathogen Informatics"/>
        </authorList>
    </citation>
    <scope>NUCLEOTIDE SEQUENCE [LARGE SCALE GENOMIC DNA]</scope>
    <source>
        <strain evidence="1 2">NCTC10168</strain>
    </source>
</reference>
<dbReference type="OrthoDB" id="393936at2"/>
<proteinExistence type="predicted"/>
<organism evidence="1 2">
    <name type="scientific">Mycoplasmopsis maculosa</name>
    <dbReference type="NCBI Taxonomy" id="114885"/>
    <lineage>
        <taxon>Bacteria</taxon>
        <taxon>Bacillati</taxon>
        <taxon>Mycoplasmatota</taxon>
        <taxon>Mycoplasmoidales</taxon>
        <taxon>Metamycoplasmataceae</taxon>
        <taxon>Mycoplasmopsis</taxon>
    </lineage>
</organism>
<dbReference type="KEGG" id="mmau:NCTC10168_00529"/>
<gene>
    <name evidence="1" type="ORF">NCTC10168_00529</name>
</gene>
<dbReference type="EMBL" id="LR215037">
    <property type="protein sequence ID" value="VEU75602.1"/>
    <property type="molecule type" value="Genomic_DNA"/>
</dbReference>
<dbReference type="Proteomes" id="UP000290243">
    <property type="component" value="Chromosome"/>
</dbReference>
<dbReference type="AlphaFoldDB" id="A0A449B4T8"/>